<keyword evidence="1" id="KW-0472">Membrane</keyword>
<proteinExistence type="predicted"/>
<accession>X1JJP0</accession>
<keyword evidence="1" id="KW-0812">Transmembrane</keyword>
<protein>
    <submittedName>
        <fullName evidence="2">Uncharacterized protein</fullName>
    </submittedName>
</protein>
<feature type="non-terminal residue" evidence="2">
    <location>
        <position position="214"/>
    </location>
</feature>
<feature type="transmembrane region" description="Helical" evidence="1">
    <location>
        <begin position="13"/>
        <end position="33"/>
    </location>
</feature>
<reference evidence="2" key="1">
    <citation type="journal article" date="2014" name="Front. Microbiol.">
        <title>High frequency of phylogenetically diverse reductive dehalogenase-homologous genes in deep subseafloor sedimentary metagenomes.</title>
        <authorList>
            <person name="Kawai M."/>
            <person name="Futagami T."/>
            <person name="Toyoda A."/>
            <person name="Takaki Y."/>
            <person name="Nishi S."/>
            <person name="Hori S."/>
            <person name="Arai W."/>
            <person name="Tsubouchi T."/>
            <person name="Morono Y."/>
            <person name="Uchiyama I."/>
            <person name="Ito T."/>
            <person name="Fujiyama A."/>
            <person name="Inagaki F."/>
            <person name="Takami H."/>
        </authorList>
    </citation>
    <scope>NUCLEOTIDE SEQUENCE</scope>
    <source>
        <strain evidence="2">Expedition CK06-06</strain>
    </source>
</reference>
<gene>
    <name evidence="2" type="ORF">S03H2_57494</name>
</gene>
<comment type="caution">
    <text evidence="2">The sequence shown here is derived from an EMBL/GenBank/DDBJ whole genome shotgun (WGS) entry which is preliminary data.</text>
</comment>
<dbReference type="AlphaFoldDB" id="X1JJP0"/>
<keyword evidence="1" id="KW-1133">Transmembrane helix</keyword>
<evidence type="ECO:0000313" key="2">
    <source>
        <dbReference type="EMBL" id="GAH81710.1"/>
    </source>
</evidence>
<sequence>MIKSRLDNQKDKLGKRVIAIICLSLIGLVLFIGCSQDSNSVELRPKAAIVDQLYLLEANPAFIDQAKAYLEASGFEVDIYQGEEVSVKFYRELPKYRYKLIIFRAHSGLMQRQEDSQVMVKEATYLFTGEAYKQTKYVREQLTDQMLPARMVEDYPLVFAVNSKFLLTSMTGRFQDTAIIMMGCGTTYLNDMAAAFVLKGASTYIGWDSGVGIG</sequence>
<evidence type="ECO:0000256" key="1">
    <source>
        <dbReference type="SAM" id="Phobius"/>
    </source>
</evidence>
<name>X1JJP0_9ZZZZ</name>
<dbReference type="EMBL" id="BARU01036853">
    <property type="protein sequence ID" value="GAH81710.1"/>
    <property type="molecule type" value="Genomic_DNA"/>
</dbReference>
<dbReference type="PROSITE" id="PS51257">
    <property type="entry name" value="PROKAR_LIPOPROTEIN"/>
    <property type="match status" value="1"/>
</dbReference>
<organism evidence="2">
    <name type="scientific">marine sediment metagenome</name>
    <dbReference type="NCBI Taxonomy" id="412755"/>
    <lineage>
        <taxon>unclassified sequences</taxon>
        <taxon>metagenomes</taxon>
        <taxon>ecological metagenomes</taxon>
    </lineage>
</organism>